<comment type="subcellular location">
    <subcellularLocation>
        <location evidence="1 3">Nucleus</location>
    </subcellularLocation>
</comment>
<reference evidence="7" key="2">
    <citation type="submission" date="2025-08" db="UniProtKB">
        <authorList>
            <consortium name="RefSeq"/>
        </authorList>
    </citation>
    <scope>IDENTIFICATION</scope>
    <source>
        <tissue evidence="7">Young leaves</tissue>
    </source>
</reference>
<evidence type="ECO:0000256" key="4">
    <source>
        <dbReference type="SAM" id="MobiDB-lite"/>
    </source>
</evidence>
<dbReference type="GO" id="GO:0009909">
    <property type="term" value="P:regulation of flower development"/>
    <property type="evidence" value="ECO:0007669"/>
    <property type="project" value="InterPro"/>
</dbReference>
<dbReference type="KEGG" id="pda:113462453"/>
<dbReference type="PANTHER" id="PTHR31319:SF114">
    <property type="entry name" value="OS12G0262400 PROTEIN"/>
    <property type="match status" value="1"/>
</dbReference>
<evidence type="ECO:0000313" key="6">
    <source>
        <dbReference type="Proteomes" id="UP000228380"/>
    </source>
</evidence>
<reference evidence="6" key="1">
    <citation type="journal article" date="2019" name="Nat. Commun.">
        <title>Genome-wide association mapping of date palm fruit traits.</title>
        <authorList>
            <person name="Hazzouri K.M."/>
            <person name="Gros-Balthazard M."/>
            <person name="Flowers J.M."/>
            <person name="Copetti D."/>
            <person name="Lemansour A."/>
            <person name="Lebrun M."/>
            <person name="Masmoudi K."/>
            <person name="Ferrand S."/>
            <person name="Dhar M.I."/>
            <person name="Fresquez Z.A."/>
            <person name="Rosas U."/>
            <person name="Zhang J."/>
            <person name="Talag J."/>
            <person name="Lee S."/>
            <person name="Kudrna D."/>
            <person name="Powell R.F."/>
            <person name="Leitch I.J."/>
            <person name="Krueger R.R."/>
            <person name="Wing R.A."/>
            <person name="Amiri K.M.A."/>
            <person name="Purugganan M.D."/>
        </authorList>
    </citation>
    <scope>NUCLEOTIDE SEQUENCE [LARGE SCALE GENOMIC DNA]</scope>
    <source>
        <strain evidence="6">cv. Khalas</strain>
    </source>
</reference>
<keyword evidence="6" id="KW-1185">Reference proteome</keyword>
<evidence type="ECO:0000256" key="1">
    <source>
        <dbReference type="ARBA" id="ARBA00004123"/>
    </source>
</evidence>
<dbReference type="InterPro" id="IPR045281">
    <property type="entry name" value="CONSTANS-like"/>
</dbReference>
<evidence type="ECO:0000259" key="5">
    <source>
        <dbReference type="PROSITE" id="PS51017"/>
    </source>
</evidence>
<evidence type="ECO:0000313" key="7">
    <source>
        <dbReference type="RefSeq" id="XP_026658722.2"/>
    </source>
</evidence>
<dbReference type="GO" id="GO:0005634">
    <property type="term" value="C:nucleus"/>
    <property type="evidence" value="ECO:0007669"/>
    <property type="project" value="UniProtKB-SubCell"/>
</dbReference>
<dbReference type="Proteomes" id="UP000228380">
    <property type="component" value="Chromosome 3"/>
</dbReference>
<gene>
    <name evidence="7" type="primary">LOC113462453</name>
</gene>
<dbReference type="OrthoDB" id="153872at2759"/>
<protein>
    <submittedName>
        <fullName evidence="7">Zinc finger protein CONSTANS-LIKE 5</fullName>
    </submittedName>
</protein>
<name>A0A8B8J239_PHODC</name>
<keyword evidence="2 3" id="KW-0539">Nucleus</keyword>
<dbReference type="AlphaFoldDB" id="A0A8B8J239"/>
<feature type="domain" description="CCT" evidence="5">
    <location>
        <begin position="140"/>
        <end position="182"/>
    </location>
</feature>
<accession>A0A8B8J239</accession>
<evidence type="ECO:0000256" key="3">
    <source>
        <dbReference type="PROSITE-ProRule" id="PRU00357"/>
    </source>
</evidence>
<dbReference type="PROSITE" id="PS51017">
    <property type="entry name" value="CCT"/>
    <property type="match status" value="1"/>
</dbReference>
<dbReference type="Pfam" id="PF06203">
    <property type="entry name" value="CCT"/>
    <property type="match status" value="1"/>
</dbReference>
<dbReference type="PANTHER" id="PTHR31319">
    <property type="entry name" value="ZINC FINGER PROTEIN CONSTANS-LIKE 4"/>
    <property type="match status" value="1"/>
</dbReference>
<feature type="region of interest" description="Disordered" evidence="4">
    <location>
        <begin position="65"/>
        <end position="91"/>
    </location>
</feature>
<feature type="region of interest" description="Disordered" evidence="4">
    <location>
        <begin position="181"/>
        <end position="200"/>
    </location>
</feature>
<dbReference type="GeneID" id="113462453"/>
<dbReference type="InterPro" id="IPR010402">
    <property type="entry name" value="CCT_domain"/>
</dbReference>
<evidence type="ECO:0000256" key="2">
    <source>
        <dbReference type="ARBA" id="ARBA00023242"/>
    </source>
</evidence>
<dbReference type="GO" id="GO:0003700">
    <property type="term" value="F:DNA-binding transcription factor activity"/>
    <property type="evidence" value="ECO:0007669"/>
    <property type="project" value="TreeGrafter"/>
</dbReference>
<organism evidence="6 7">
    <name type="scientific">Phoenix dactylifera</name>
    <name type="common">Date palm</name>
    <dbReference type="NCBI Taxonomy" id="42345"/>
    <lineage>
        <taxon>Eukaryota</taxon>
        <taxon>Viridiplantae</taxon>
        <taxon>Streptophyta</taxon>
        <taxon>Embryophyta</taxon>
        <taxon>Tracheophyta</taxon>
        <taxon>Spermatophyta</taxon>
        <taxon>Magnoliopsida</taxon>
        <taxon>Liliopsida</taxon>
        <taxon>Arecaceae</taxon>
        <taxon>Coryphoideae</taxon>
        <taxon>Phoeniceae</taxon>
        <taxon>Phoenix</taxon>
    </lineage>
</organism>
<proteinExistence type="predicted"/>
<dbReference type="RefSeq" id="XP_026658722.2">
    <property type="nucleotide sequence ID" value="XM_026802921.2"/>
</dbReference>
<sequence length="259" mass="29164">MFHSSFPFVADPEPTLLPAVCSSDAAPQPFYDAGGPYPLLFSSFSPPCPSSFPYHLPRSSSTQSLVFPDGISERPPPLPPASSPSSNSGHYFDFNDTPVRRVFSTGDLQVMTAIQAAGDNYNQEVSEVPGRIGRYTAEERKERIERYRSKRSQRNFYKKITYECRKTLADSRPRVRGRFARNGETETETEPEVKTDIPENSYDCHSSYNINEQAPSGVFGNGDQWSQIMAVLAMAEEEEFCYQDLCAYFSDVRPMNLPF</sequence>